<protein>
    <submittedName>
        <fullName evidence="3">MerR-like DNA binding protein</fullName>
    </submittedName>
</protein>
<dbReference type="Gene3D" id="1.10.1660.10">
    <property type="match status" value="1"/>
</dbReference>
<dbReference type="AlphaFoldDB" id="A0A4R1HCL7"/>
<gene>
    <name evidence="3" type="ORF">DFR30_2495</name>
</gene>
<keyword evidence="1" id="KW-0238">DNA-binding</keyword>
<keyword evidence="4" id="KW-1185">Reference proteome</keyword>
<organism evidence="3 4">
    <name type="scientific">Thiogranum longum</name>
    <dbReference type="NCBI Taxonomy" id="1537524"/>
    <lineage>
        <taxon>Bacteria</taxon>
        <taxon>Pseudomonadati</taxon>
        <taxon>Pseudomonadota</taxon>
        <taxon>Gammaproteobacteria</taxon>
        <taxon>Chromatiales</taxon>
        <taxon>Ectothiorhodospiraceae</taxon>
        <taxon>Thiogranum</taxon>
    </lineage>
</organism>
<dbReference type="Proteomes" id="UP000295707">
    <property type="component" value="Unassembled WGS sequence"/>
</dbReference>
<dbReference type="PANTHER" id="PTHR30204:SF58">
    <property type="entry name" value="HTH-TYPE TRANSCRIPTIONAL REGULATOR YFMP"/>
    <property type="match status" value="1"/>
</dbReference>
<dbReference type="SMART" id="SM00422">
    <property type="entry name" value="HTH_MERR"/>
    <property type="match status" value="1"/>
</dbReference>
<dbReference type="InterPro" id="IPR009061">
    <property type="entry name" value="DNA-bd_dom_put_sf"/>
</dbReference>
<dbReference type="SUPFAM" id="SSF46955">
    <property type="entry name" value="Putative DNA-binding domain"/>
    <property type="match status" value="1"/>
</dbReference>
<dbReference type="OrthoDB" id="9808480at2"/>
<evidence type="ECO:0000259" key="2">
    <source>
        <dbReference type="PROSITE" id="PS50937"/>
    </source>
</evidence>
<accession>A0A4R1HCL7</accession>
<evidence type="ECO:0000256" key="1">
    <source>
        <dbReference type="ARBA" id="ARBA00023125"/>
    </source>
</evidence>
<dbReference type="EMBL" id="SMFX01000001">
    <property type="protein sequence ID" value="TCK19198.1"/>
    <property type="molecule type" value="Genomic_DNA"/>
</dbReference>
<dbReference type="InterPro" id="IPR047057">
    <property type="entry name" value="MerR_fam"/>
</dbReference>
<dbReference type="PANTHER" id="PTHR30204">
    <property type="entry name" value="REDOX-CYCLING DRUG-SENSING TRANSCRIPTIONAL ACTIVATOR SOXR"/>
    <property type="match status" value="1"/>
</dbReference>
<proteinExistence type="predicted"/>
<evidence type="ECO:0000313" key="3">
    <source>
        <dbReference type="EMBL" id="TCK19198.1"/>
    </source>
</evidence>
<dbReference type="Pfam" id="PF13411">
    <property type="entry name" value="MerR_1"/>
    <property type="match status" value="1"/>
</dbReference>
<dbReference type="GO" id="GO:0003700">
    <property type="term" value="F:DNA-binding transcription factor activity"/>
    <property type="evidence" value="ECO:0007669"/>
    <property type="project" value="InterPro"/>
</dbReference>
<comment type="caution">
    <text evidence="3">The sequence shown here is derived from an EMBL/GenBank/DDBJ whole genome shotgun (WGS) entry which is preliminary data.</text>
</comment>
<name>A0A4R1HCL7_9GAMM</name>
<feature type="domain" description="HTH merR-type" evidence="2">
    <location>
        <begin position="35"/>
        <end position="95"/>
    </location>
</feature>
<dbReference type="PROSITE" id="PS50937">
    <property type="entry name" value="HTH_MERR_2"/>
    <property type="match status" value="1"/>
</dbReference>
<dbReference type="InterPro" id="IPR000551">
    <property type="entry name" value="MerR-type_HTH_dom"/>
</dbReference>
<dbReference type="GO" id="GO:0003677">
    <property type="term" value="F:DNA binding"/>
    <property type="evidence" value="ECO:0007669"/>
    <property type="project" value="UniProtKB-KW"/>
</dbReference>
<reference evidence="3 4" key="1">
    <citation type="submission" date="2019-03" db="EMBL/GenBank/DDBJ databases">
        <title>Genomic Encyclopedia of Type Strains, Phase IV (KMG-IV): sequencing the most valuable type-strain genomes for metagenomic binning, comparative biology and taxonomic classification.</title>
        <authorList>
            <person name="Goeker M."/>
        </authorList>
    </citation>
    <scope>NUCLEOTIDE SEQUENCE [LARGE SCALE GENOMIC DNA]</scope>
    <source>
        <strain evidence="3 4">DSM 19610</strain>
    </source>
</reference>
<evidence type="ECO:0000313" key="4">
    <source>
        <dbReference type="Proteomes" id="UP000295707"/>
    </source>
</evidence>
<sequence>MTYPETLRDLAKYGPNGQGVSLTQDSFTRLQATAITGLSARQLGYWRKTGLVAPAARTRGGHARYTFTDLIALRAAKRLLDASISLQRIRKCLQSLTHFLPTADQPLVELSLVVTGDVVLVFHGERAFDALTGQEWVFPIAELVKEVEQLQRIQPQQGELFPAATEKPEKYA</sequence>